<keyword evidence="3" id="KW-1185">Reference proteome</keyword>
<dbReference type="PANTHER" id="PTHR34987:SF4">
    <property type="entry name" value="ALPHA-L-RHAMNOSIDASE C-TERMINAL DOMAIN-CONTAINING PROTEIN"/>
    <property type="match status" value="1"/>
</dbReference>
<dbReference type="EMBL" id="JAUTBA010000001">
    <property type="protein sequence ID" value="MDQ1148856.1"/>
    <property type="molecule type" value="Genomic_DNA"/>
</dbReference>
<protein>
    <recommendedName>
        <fullName evidence="1">Alpha-L-rhamnosidase six-hairpin glycosidase domain-containing protein</fullName>
    </recommendedName>
</protein>
<reference evidence="2 3" key="1">
    <citation type="submission" date="2023-07" db="EMBL/GenBank/DDBJ databases">
        <title>Functional and genomic diversity of the sorghum phyllosphere microbiome.</title>
        <authorList>
            <person name="Shade A."/>
        </authorList>
    </citation>
    <scope>NUCLEOTIDE SEQUENCE [LARGE SCALE GENOMIC DNA]</scope>
    <source>
        <strain evidence="2 3">SORGH_AS_0892</strain>
    </source>
</reference>
<feature type="domain" description="Alpha-L-rhamnosidase six-hairpin glycosidase" evidence="1">
    <location>
        <begin position="443"/>
        <end position="550"/>
    </location>
</feature>
<accession>A0ABU0U3K4</accession>
<dbReference type="Proteomes" id="UP001244640">
    <property type="component" value="Unassembled WGS sequence"/>
</dbReference>
<evidence type="ECO:0000259" key="1">
    <source>
        <dbReference type="Pfam" id="PF17389"/>
    </source>
</evidence>
<dbReference type="SUPFAM" id="SSF48208">
    <property type="entry name" value="Six-hairpin glycosidases"/>
    <property type="match status" value="1"/>
</dbReference>
<dbReference type="PANTHER" id="PTHR34987">
    <property type="entry name" value="C, PUTATIVE (AFU_ORTHOLOGUE AFUA_3G02880)-RELATED"/>
    <property type="match status" value="1"/>
</dbReference>
<proteinExistence type="predicted"/>
<sequence length="1214" mass="138119">MFVLKKESSASLMHEIIIDMIRKCLIFCCFSIAVFLQETLAQSKHWQDNDRTLHYTEDQGDFLLVNGRYRFNRALYGNNLASRVEAGDLPEFALYMPGMGGNLQFVLGNKQLRKKMIDADHIETRYRPGAMHYRIQDALLGKGYIDITVLAQANAEGMIVKLQPKNVKSDVQLYAIYGGASGQTFSRNGDIGADPESGFYLLPAYCERNHYRIHKNSFELRYQNKKNEPQFMQGSFSDLSKLRVSDATILDDLSNLANLENRGSPILVGEYDLTEKTHYIQIAKGKLSATEFSESSIAKIFEQAEQKRASLAGRVKINTPDRFINNLGAALSVAADGIWESPTFLHGAVAWRMRLNAWRGAYTADVLGWHDRAKEHFSSYANSQVMEPSSGPVVMDTALHLARHLEKMGTSMFSSGYISRNPNNKSVPHHYDMNLVFIDQLLSHFNYTGDVAYIKEMWPILTRHLNWEKRNFDRDNDGLYDAYCAIWASDGLQYSGGAVTHTTAYMYRAYQMMAKLAKVIGEDANPYQQEANKIQQALKNRLWLKEKGYFAEFQDALGNQLVHENPGLWTIYHAADVAILDDFESYQNLQYVTNYLPKIPIHVNGQEQQHLYTLPTTTWQPYTWSTNNVALAENLQTALAYWQSGRPDDAYQLWKSNLIESMYHGISPGNFHQLSHYDAFRGELYRDFADPIGVASRTLVEGLFGVHPRLLDNELFIKPGFPATWNHAQIELPQWSYAYKKDNTSITFQINTRYAMPVKLTLEVPVDFTAVRAVKVNGKEVKWSLKSSAINRPYVVIESDPDKDFDISIIGDGQLERIETRNVEQAFTDQWSVPLAANTQLLESFDPQGLIVNSIGQKFSFVQQERLGTFFVKLQQGEMIWWQAVDIRLLPPLKATIVKKHAGYGLIVENRSVHPQDLKIEHNSFQATLNLKSNEAKELQLPSRIFSKGTNNFYLRGKTYLQKIDYTDWTIKDKPSFLKQNLSNYYNARLTDIFQQQYLSPRPEGPTLQLPWQGIGNWCYPLTTANIDDSGIMKKAEQKDLTYLSIPFQLKNDSKNVVFVSQWDNYPTSVKIPLAGQASKMYLLVAGSTNPMQSQFINATIKVKYSDGTADTLDLINPVNWWPIEQDYLDDNHAFDLPDDRIPYRISLKSGELYKGGTWKHYTDIKGYSSRAIEGGAATLLDLPLNVKKTLQSVELIAVANDAVIGLISLTLIR</sequence>
<comment type="caution">
    <text evidence="2">The sequence shown here is derived from an EMBL/GenBank/DDBJ whole genome shotgun (WGS) entry which is preliminary data.</text>
</comment>
<dbReference type="InterPro" id="IPR008928">
    <property type="entry name" value="6-hairpin_glycosidase_sf"/>
</dbReference>
<gene>
    <name evidence="2" type="ORF">QE382_000840</name>
</gene>
<dbReference type="InterPro" id="IPR012341">
    <property type="entry name" value="6hp_glycosidase-like_sf"/>
</dbReference>
<organism evidence="2 3">
    <name type="scientific">Sphingobacterium zeae</name>
    <dbReference type="NCBI Taxonomy" id="1776859"/>
    <lineage>
        <taxon>Bacteria</taxon>
        <taxon>Pseudomonadati</taxon>
        <taxon>Bacteroidota</taxon>
        <taxon>Sphingobacteriia</taxon>
        <taxon>Sphingobacteriales</taxon>
        <taxon>Sphingobacteriaceae</taxon>
        <taxon>Sphingobacterium</taxon>
    </lineage>
</organism>
<dbReference type="Gene3D" id="1.50.10.10">
    <property type="match status" value="1"/>
</dbReference>
<dbReference type="InterPro" id="IPR028028">
    <property type="entry name" value="DUF4450"/>
</dbReference>
<evidence type="ECO:0000313" key="2">
    <source>
        <dbReference type="EMBL" id="MDQ1148856.1"/>
    </source>
</evidence>
<dbReference type="Pfam" id="PF17389">
    <property type="entry name" value="Bac_rhamnosid6H"/>
    <property type="match status" value="1"/>
</dbReference>
<dbReference type="Pfam" id="PF14614">
    <property type="entry name" value="DUF4450"/>
    <property type="match status" value="1"/>
</dbReference>
<dbReference type="InterPro" id="IPR035396">
    <property type="entry name" value="Bac_rhamnosid6H"/>
</dbReference>
<name>A0ABU0U3K4_9SPHI</name>
<evidence type="ECO:0000313" key="3">
    <source>
        <dbReference type="Proteomes" id="UP001244640"/>
    </source>
</evidence>